<dbReference type="GO" id="GO:0005886">
    <property type="term" value="C:plasma membrane"/>
    <property type="evidence" value="ECO:0007669"/>
    <property type="project" value="UniProtKB-SubCell"/>
</dbReference>
<keyword evidence="6 7" id="KW-0472">Membrane</keyword>
<comment type="similarity">
    <text evidence="7">Belongs to the binding-protein-dependent transport system permease family.</text>
</comment>
<dbReference type="Pfam" id="PF00528">
    <property type="entry name" value="BPD_transp_1"/>
    <property type="match status" value="1"/>
</dbReference>
<evidence type="ECO:0000259" key="8">
    <source>
        <dbReference type="PROSITE" id="PS50928"/>
    </source>
</evidence>
<keyword evidence="3" id="KW-1003">Cell membrane</keyword>
<feature type="transmembrane region" description="Helical" evidence="7">
    <location>
        <begin position="285"/>
        <end position="309"/>
    </location>
</feature>
<evidence type="ECO:0000256" key="5">
    <source>
        <dbReference type="ARBA" id="ARBA00022989"/>
    </source>
</evidence>
<feature type="transmembrane region" description="Helical" evidence="7">
    <location>
        <begin position="237"/>
        <end position="265"/>
    </location>
</feature>
<dbReference type="CDD" id="cd06261">
    <property type="entry name" value="TM_PBP2"/>
    <property type="match status" value="1"/>
</dbReference>
<evidence type="ECO:0000256" key="3">
    <source>
        <dbReference type="ARBA" id="ARBA00022475"/>
    </source>
</evidence>
<proteinExistence type="inferred from homology"/>
<evidence type="ECO:0000256" key="7">
    <source>
        <dbReference type="RuleBase" id="RU363032"/>
    </source>
</evidence>
<organism evidence="9 10">
    <name type="scientific">Candidatus Segetimicrobium genomatis</name>
    <dbReference type="NCBI Taxonomy" id="2569760"/>
    <lineage>
        <taxon>Bacteria</taxon>
        <taxon>Bacillati</taxon>
        <taxon>Candidatus Sysuimicrobiota</taxon>
        <taxon>Candidatus Sysuimicrobiia</taxon>
        <taxon>Candidatus Sysuimicrobiales</taxon>
        <taxon>Candidatus Segetimicrobiaceae</taxon>
        <taxon>Candidatus Segetimicrobium</taxon>
    </lineage>
</organism>
<evidence type="ECO:0000313" key="9">
    <source>
        <dbReference type="EMBL" id="TMI82003.1"/>
    </source>
</evidence>
<gene>
    <name evidence="9" type="ORF">E6H03_06250</name>
</gene>
<evidence type="ECO:0000256" key="1">
    <source>
        <dbReference type="ARBA" id="ARBA00004651"/>
    </source>
</evidence>
<dbReference type="PANTHER" id="PTHR43163">
    <property type="entry name" value="DIPEPTIDE TRANSPORT SYSTEM PERMEASE PROTEIN DPPB-RELATED"/>
    <property type="match status" value="1"/>
</dbReference>
<reference evidence="9 10" key="1">
    <citation type="journal article" date="2019" name="Nat. Microbiol.">
        <title>Mediterranean grassland soil C-N compound turnover is dependent on rainfall and depth, and is mediated by genomically divergent microorganisms.</title>
        <authorList>
            <person name="Diamond S."/>
            <person name="Andeer P.F."/>
            <person name="Li Z."/>
            <person name="Crits-Christoph A."/>
            <person name="Burstein D."/>
            <person name="Anantharaman K."/>
            <person name="Lane K.R."/>
            <person name="Thomas B.C."/>
            <person name="Pan C."/>
            <person name="Northen T.R."/>
            <person name="Banfield J.F."/>
        </authorList>
    </citation>
    <scope>NUCLEOTIDE SEQUENCE [LARGE SCALE GENOMIC DNA]</scope>
    <source>
        <strain evidence="9">NP_6</strain>
    </source>
</reference>
<evidence type="ECO:0000256" key="4">
    <source>
        <dbReference type="ARBA" id="ARBA00022692"/>
    </source>
</evidence>
<dbReference type="PANTHER" id="PTHR43163:SF6">
    <property type="entry name" value="DIPEPTIDE TRANSPORT SYSTEM PERMEASE PROTEIN DPPB-RELATED"/>
    <property type="match status" value="1"/>
</dbReference>
<dbReference type="PROSITE" id="PS50928">
    <property type="entry name" value="ABC_TM1"/>
    <property type="match status" value="1"/>
</dbReference>
<keyword evidence="2 7" id="KW-0813">Transport</keyword>
<protein>
    <submittedName>
        <fullName evidence="9">ABC transporter permease</fullName>
    </submittedName>
</protein>
<feature type="transmembrane region" description="Helical" evidence="7">
    <location>
        <begin position="96"/>
        <end position="120"/>
    </location>
</feature>
<keyword evidence="5 7" id="KW-1133">Transmembrane helix</keyword>
<accession>A0A537JEQ1</accession>
<evidence type="ECO:0000256" key="2">
    <source>
        <dbReference type="ARBA" id="ARBA00022448"/>
    </source>
</evidence>
<dbReference type="SUPFAM" id="SSF161098">
    <property type="entry name" value="MetI-like"/>
    <property type="match status" value="1"/>
</dbReference>
<keyword evidence="4 7" id="KW-0812">Transmembrane</keyword>
<evidence type="ECO:0000256" key="6">
    <source>
        <dbReference type="ARBA" id="ARBA00023136"/>
    </source>
</evidence>
<dbReference type="InterPro" id="IPR045621">
    <property type="entry name" value="BPD_transp_1_N"/>
</dbReference>
<dbReference type="InterPro" id="IPR035906">
    <property type="entry name" value="MetI-like_sf"/>
</dbReference>
<feature type="domain" description="ABC transmembrane type-1" evidence="8">
    <location>
        <begin position="96"/>
        <end position="302"/>
    </location>
</feature>
<dbReference type="EMBL" id="VBAN01000183">
    <property type="protein sequence ID" value="TMI82003.1"/>
    <property type="molecule type" value="Genomic_DNA"/>
</dbReference>
<feature type="transmembrane region" description="Helical" evidence="7">
    <location>
        <begin position="132"/>
        <end position="159"/>
    </location>
</feature>
<sequence>MGSYIAKRMIQAGALLLLVSLVAYAIMNLAPGGPLAVYLHNPQVTPERIDLLRHQLGLDRPWYVQYTAWLRGLLGGHWGDSYYTGRPVLEMIAERLPATITLMLSAFVLAMALSFPIGVLAATHKYSWGDNVLSFGSFFVWAMPAFWFGLMLQMTFAVRWHLLPVAGMHEIGNTSAGDLLRHLVMPAAVLGVGSVASWSRYLRSGMLEVLGQDYVRTAFAKGLPRRRVLNRHVLRNSLIPIVTIMGLDLSVLFSGAVITESIFGWPGLGRLFLAALNNRDYPLQMAGLMISAALLIFGNLLADLTYAALDPRIRYE</sequence>
<dbReference type="Pfam" id="PF19300">
    <property type="entry name" value="BPD_transp_1_N"/>
    <property type="match status" value="1"/>
</dbReference>
<feature type="transmembrane region" description="Helical" evidence="7">
    <location>
        <begin position="179"/>
        <end position="198"/>
    </location>
</feature>
<evidence type="ECO:0000313" key="10">
    <source>
        <dbReference type="Proteomes" id="UP000318093"/>
    </source>
</evidence>
<dbReference type="Proteomes" id="UP000318093">
    <property type="component" value="Unassembled WGS sequence"/>
</dbReference>
<dbReference type="InterPro" id="IPR000515">
    <property type="entry name" value="MetI-like"/>
</dbReference>
<dbReference type="Gene3D" id="1.10.3720.10">
    <property type="entry name" value="MetI-like"/>
    <property type="match status" value="1"/>
</dbReference>
<dbReference type="AlphaFoldDB" id="A0A537JEQ1"/>
<dbReference type="GO" id="GO:0055085">
    <property type="term" value="P:transmembrane transport"/>
    <property type="evidence" value="ECO:0007669"/>
    <property type="project" value="InterPro"/>
</dbReference>
<comment type="caution">
    <text evidence="9">The sequence shown here is derived from an EMBL/GenBank/DDBJ whole genome shotgun (WGS) entry which is preliminary data.</text>
</comment>
<comment type="subcellular location">
    <subcellularLocation>
        <location evidence="1 7">Cell membrane</location>
        <topology evidence="1 7">Multi-pass membrane protein</topology>
    </subcellularLocation>
</comment>
<name>A0A537JEQ1_9BACT</name>